<dbReference type="Proteomes" id="UP000887578">
    <property type="component" value="Unplaced"/>
</dbReference>
<reference evidence="2" key="1">
    <citation type="submission" date="2022-11" db="UniProtKB">
        <authorList>
            <consortium name="WormBaseParasite"/>
        </authorList>
    </citation>
    <scope>IDENTIFICATION</scope>
</reference>
<dbReference type="WBParaSite" id="PDA_v2.g21153.t1">
    <property type="protein sequence ID" value="PDA_v2.g21153.t1"/>
    <property type="gene ID" value="PDA_v2.g21153"/>
</dbReference>
<dbReference type="AlphaFoldDB" id="A0A914PXM5"/>
<proteinExistence type="predicted"/>
<protein>
    <submittedName>
        <fullName evidence="2">Uncharacterized protein</fullName>
    </submittedName>
</protein>
<sequence>MARHRHIANMDYEEEDDDADYYGKSFEEDSSMDKASAQYIYRRNRISSNRASNSVDEYIHEEDYYDDEHDEMFELEGSGG</sequence>
<name>A0A914PXM5_9BILA</name>
<keyword evidence="1" id="KW-1185">Reference proteome</keyword>
<accession>A0A914PXM5</accession>
<evidence type="ECO:0000313" key="2">
    <source>
        <dbReference type="WBParaSite" id="PDA_v2.g21153.t1"/>
    </source>
</evidence>
<evidence type="ECO:0000313" key="1">
    <source>
        <dbReference type="Proteomes" id="UP000887578"/>
    </source>
</evidence>
<organism evidence="1 2">
    <name type="scientific">Panagrolaimus davidi</name>
    <dbReference type="NCBI Taxonomy" id="227884"/>
    <lineage>
        <taxon>Eukaryota</taxon>
        <taxon>Metazoa</taxon>
        <taxon>Ecdysozoa</taxon>
        <taxon>Nematoda</taxon>
        <taxon>Chromadorea</taxon>
        <taxon>Rhabditida</taxon>
        <taxon>Tylenchina</taxon>
        <taxon>Panagrolaimomorpha</taxon>
        <taxon>Panagrolaimoidea</taxon>
        <taxon>Panagrolaimidae</taxon>
        <taxon>Panagrolaimus</taxon>
    </lineage>
</organism>